<comment type="similarity">
    <text evidence="6">Belongs to the polysaccharide lyase 1 family.</text>
</comment>
<keyword evidence="2" id="KW-0378">Hydrolase</keyword>
<evidence type="ECO:0000256" key="1">
    <source>
        <dbReference type="ARBA" id="ARBA00008891"/>
    </source>
</evidence>
<feature type="domain" description="Pectate lyase" evidence="7">
    <location>
        <begin position="461"/>
        <end position="695"/>
    </location>
</feature>
<keyword evidence="6" id="KW-0964">Secreted</keyword>
<sequence length="771" mass="83493">MRRRTLLAGMAGIAGVSGGLVAVGSPAFAGGVGRRVLHVRPGGSVQAAVDAVDGPGWTIVVHPGTYREVVKVPVAKAELTLRGATRNPRDAVIVHDNANGTPKPDGSGTYGTAGSATFTSAAPGLTVRDLTLANDWLRADHPDITGTQAVAAYITGDRSSFANVRFLAHQDTLFVDTTALDTFDRQYFRHCYIDGDVDFVFGRATAVFEECHFRTLRRDVDFTPKGMVFAPSTARANPYGILAVRSRITSGAEDGAYKLARPWVPSYETTAWPSLVVRDTRIGPGIDAVAPYTNMREQYPWQTMRFWEYRNSGPGAVTTVPENRPQLAVAEAELHTRKTYLRDCGGRMRRVAALLVCVGLLWAAPVASAAPVREPVGWAATGTGTTGGAGGTTWTVRTRAELKEALGNRGDPVAPKVIRVVGDINGHEAADGSLLGEQDYAPGYDLAKYMSCFGEDGAEWSDTRHDHCKQQRQLRQAGSAKEKAQIQLTVPSNTTLVGAGDDARLLGVFLTVNTGTNIVVRNLHLEAPVDHFTTWSPGDGARGSWNARFDALTVITGRNIWIDHCTFTDGRFPDREAPLGFHGEHVRRHDGLLDIEDGSDFVTVSDSRFEDHDKAILVGSGDGRGDRDRGHLKVTFLRNLFTDIAQRAPRVRFGQVHVVNNVYRGRAADTVYALGVGVESAIFSERNVFRYRQGALALAVADYGGDRFQDTGSWFNGRPGHLNSVAAGLGLTPDVGWHPADVYDYRPLTSASAVEEYVVRHAGTGRAYERP</sequence>
<dbReference type="InterPro" id="IPR011050">
    <property type="entry name" value="Pectin_lyase_fold/virulence"/>
</dbReference>
<name>A0ABP7UKU5_9ACTN</name>
<dbReference type="InterPro" id="IPR033131">
    <property type="entry name" value="Pectinesterase_Asp_AS"/>
</dbReference>
<dbReference type="InterPro" id="IPR012334">
    <property type="entry name" value="Pectin_lyas_fold"/>
</dbReference>
<dbReference type="SMART" id="SM00656">
    <property type="entry name" value="Amb_all"/>
    <property type="match status" value="1"/>
</dbReference>
<dbReference type="PANTHER" id="PTHR31321:SF57">
    <property type="entry name" value="PECTINESTERASE 53-RELATED"/>
    <property type="match status" value="1"/>
</dbReference>
<protein>
    <recommendedName>
        <fullName evidence="7">Pectate lyase domain-containing protein</fullName>
    </recommendedName>
</protein>
<keyword evidence="6" id="KW-0624">Polysaccharide degradation</keyword>
<proteinExistence type="inferred from homology"/>
<evidence type="ECO:0000256" key="4">
    <source>
        <dbReference type="ARBA" id="ARBA00023239"/>
    </source>
</evidence>
<organism evidence="8 9">
    <name type="scientific">Streptomyces shaanxiensis</name>
    <dbReference type="NCBI Taxonomy" id="653357"/>
    <lineage>
        <taxon>Bacteria</taxon>
        <taxon>Bacillati</taxon>
        <taxon>Actinomycetota</taxon>
        <taxon>Actinomycetes</taxon>
        <taxon>Kitasatosporales</taxon>
        <taxon>Streptomycetaceae</taxon>
        <taxon>Streptomyces</taxon>
    </lineage>
</organism>
<dbReference type="InterPro" id="IPR000070">
    <property type="entry name" value="Pectinesterase_cat"/>
</dbReference>
<accession>A0ABP7UKU5</accession>
<dbReference type="PANTHER" id="PTHR31321">
    <property type="entry name" value="ACYL-COA THIOESTER HYDROLASE YBHC-RELATED"/>
    <property type="match status" value="1"/>
</dbReference>
<dbReference type="PROSITE" id="PS00503">
    <property type="entry name" value="PECTINESTERASE_2"/>
    <property type="match status" value="1"/>
</dbReference>
<comment type="caution">
    <text evidence="8">The sequence shown here is derived from an EMBL/GenBank/DDBJ whole genome shotgun (WGS) entry which is preliminary data.</text>
</comment>
<feature type="active site" evidence="5">
    <location>
        <position position="198"/>
    </location>
</feature>
<dbReference type="Gene3D" id="2.160.20.10">
    <property type="entry name" value="Single-stranded right-handed beta-helix, Pectin lyase-like"/>
    <property type="match status" value="2"/>
</dbReference>
<evidence type="ECO:0000256" key="5">
    <source>
        <dbReference type="PROSITE-ProRule" id="PRU10040"/>
    </source>
</evidence>
<dbReference type="EMBL" id="BAAAZY010000006">
    <property type="protein sequence ID" value="GAA4046110.1"/>
    <property type="molecule type" value="Genomic_DNA"/>
</dbReference>
<keyword evidence="6" id="KW-0119">Carbohydrate metabolism</keyword>
<evidence type="ECO:0000256" key="3">
    <source>
        <dbReference type="ARBA" id="ARBA00023085"/>
    </source>
</evidence>
<dbReference type="InterPro" id="IPR002022">
    <property type="entry name" value="Pec_lyase"/>
</dbReference>
<gene>
    <name evidence="8" type="ORF">GCM10022233_14770</name>
</gene>
<reference evidence="9" key="1">
    <citation type="journal article" date="2019" name="Int. J. Syst. Evol. Microbiol.">
        <title>The Global Catalogue of Microorganisms (GCM) 10K type strain sequencing project: providing services to taxonomists for standard genome sequencing and annotation.</title>
        <authorList>
            <consortium name="The Broad Institute Genomics Platform"/>
            <consortium name="The Broad Institute Genome Sequencing Center for Infectious Disease"/>
            <person name="Wu L."/>
            <person name="Ma J."/>
        </authorList>
    </citation>
    <scope>NUCLEOTIDE SEQUENCE [LARGE SCALE GENOMIC DNA]</scope>
    <source>
        <strain evidence="9">JCM 16925</strain>
    </source>
</reference>
<evidence type="ECO:0000313" key="8">
    <source>
        <dbReference type="EMBL" id="GAA4046110.1"/>
    </source>
</evidence>
<keyword evidence="9" id="KW-1185">Reference proteome</keyword>
<evidence type="ECO:0000259" key="7">
    <source>
        <dbReference type="SMART" id="SM00656"/>
    </source>
</evidence>
<keyword evidence="3" id="KW-0063">Aspartyl esterase</keyword>
<dbReference type="Pfam" id="PF01095">
    <property type="entry name" value="Pectinesterase"/>
    <property type="match status" value="1"/>
</dbReference>
<comment type="similarity">
    <text evidence="1">Belongs to the pectinesterase family.</text>
</comment>
<dbReference type="Proteomes" id="UP001499984">
    <property type="component" value="Unassembled WGS sequence"/>
</dbReference>
<keyword evidence="4 6" id="KW-0456">Lyase</keyword>
<evidence type="ECO:0000256" key="2">
    <source>
        <dbReference type="ARBA" id="ARBA00022801"/>
    </source>
</evidence>
<evidence type="ECO:0000256" key="6">
    <source>
        <dbReference type="RuleBase" id="RU361173"/>
    </source>
</evidence>
<dbReference type="Pfam" id="PF00544">
    <property type="entry name" value="Pectate_lyase_4"/>
    <property type="match status" value="1"/>
</dbReference>
<dbReference type="SUPFAM" id="SSF51126">
    <property type="entry name" value="Pectin lyase-like"/>
    <property type="match status" value="2"/>
</dbReference>
<evidence type="ECO:0000313" key="9">
    <source>
        <dbReference type="Proteomes" id="UP001499984"/>
    </source>
</evidence>
<comment type="subcellular location">
    <subcellularLocation>
        <location evidence="6">Secreted</location>
    </subcellularLocation>
</comment>